<evidence type="ECO:0000256" key="1">
    <source>
        <dbReference type="ARBA" id="ARBA00000085"/>
    </source>
</evidence>
<evidence type="ECO:0000313" key="14">
    <source>
        <dbReference type="Proteomes" id="UP000630660"/>
    </source>
</evidence>
<keyword evidence="4" id="KW-0808">Transferase</keyword>
<dbReference type="InterPro" id="IPR000700">
    <property type="entry name" value="PAS-assoc_C"/>
</dbReference>
<dbReference type="PROSITE" id="PS50113">
    <property type="entry name" value="PAC"/>
    <property type="match status" value="1"/>
</dbReference>
<feature type="domain" description="PAC" evidence="12">
    <location>
        <begin position="147"/>
        <end position="199"/>
    </location>
</feature>
<reference evidence="13" key="1">
    <citation type="submission" date="2019-11" db="EMBL/GenBank/DDBJ databases">
        <title>Microbial mats filling the niche in hypersaline microbial mats.</title>
        <authorList>
            <person name="Wong H.L."/>
            <person name="Macleod F.I."/>
            <person name="White R.A. III"/>
            <person name="Burns B.P."/>
        </authorList>
    </citation>
    <scope>NUCLEOTIDE SEQUENCE</scope>
    <source>
        <strain evidence="13">Bin_327</strain>
    </source>
</reference>
<dbReference type="SMART" id="SM00091">
    <property type="entry name" value="PAS"/>
    <property type="match status" value="2"/>
</dbReference>
<dbReference type="InterPro" id="IPR003594">
    <property type="entry name" value="HATPase_dom"/>
</dbReference>
<evidence type="ECO:0000256" key="6">
    <source>
        <dbReference type="ARBA" id="ARBA00022777"/>
    </source>
</evidence>
<dbReference type="AlphaFoldDB" id="A0A9D5K7U1"/>
<dbReference type="Pfam" id="PF00989">
    <property type="entry name" value="PAS"/>
    <property type="match status" value="1"/>
</dbReference>
<comment type="catalytic activity">
    <reaction evidence="1">
        <text>ATP + protein L-histidine = ADP + protein N-phospho-L-histidine.</text>
        <dbReference type="EC" id="2.7.13.3"/>
    </reaction>
</comment>
<dbReference type="GO" id="GO:0006355">
    <property type="term" value="P:regulation of DNA-templated transcription"/>
    <property type="evidence" value="ECO:0007669"/>
    <property type="project" value="InterPro"/>
</dbReference>
<feature type="domain" description="Histidine kinase" evidence="10">
    <location>
        <begin position="337"/>
        <end position="555"/>
    </location>
</feature>
<evidence type="ECO:0000259" key="10">
    <source>
        <dbReference type="PROSITE" id="PS50109"/>
    </source>
</evidence>
<evidence type="ECO:0000256" key="8">
    <source>
        <dbReference type="ARBA" id="ARBA00023012"/>
    </source>
</evidence>
<gene>
    <name evidence="13" type="ORF">GF359_01745</name>
</gene>
<feature type="domain" description="PAS" evidence="11">
    <location>
        <begin position="81"/>
        <end position="135"/>
    </location>
</feature>
<proteinExistence type="predicted"/>
<evidence type="ECO:0000313" key="13">
    <source>
        <dbReference type="EMBL" id="MBD3363916.1"/>
    </source>
</evidence>
<evidence type="ECO:0000259" key="11">
    <source>
        <dbReference type="PROSITE" id="PS50112"/>
    </source>
</evidence>
<dbReference type="Pfam" id="PF08448">
    <property type="entry name" value="PAS_4"/>
    <property type="match status" value="1"/>
</dbReference>
<dbReference type="GO" id="GO:0000155">
    <property type="term" value="F:phosphorelay sensor kinase activity"/>
    <property type="evidence" value="ECO:0007669"/>
    <property type="project" value="InterPro"/>
</dbReference>
<dbReference type="CDD" id="cd00130">
    <property type="entry name" value="PAS"/>
    <property type="match status" value="2"/>
</dbReference>
<comment type="caution">
    <text evidence="13">The sequence shown here is derived from an EMBL/GenBank/DDBJ whole genome shotgun (WGS) entry which is preliminary data.</text>
</comment>
<dbReference type="PANTHER" id="PTHR43065">
    <property type="entry name" value="SENSOR HISTIDINE KINASE"/>
    <property type="match status" value="1"/>
</dbReference>
<sequence>AEPYKLGLPRDRNSLERNSTNSGTDPKTASEFTVEITTRNKQNLTLEVRVCSIPYGDGVAYLGNCIDITEKIRQREQLRLAKQEWERTFDSISDLVMVVNPAGEIEKVNKAVTDYAGIGHVELKGECYLDVFHQNGKPRDYFVQGFGKAEFFEVLDPETKKTFSISVSPLFDPKGKMLAMINVARDITQMKKISQALKESELQFRSLAENAQDIIFNVARDGSILYLNPAFGKILGWNPDEYIGTNLKDLLNTFITEESMKKELLDDFNGDAGEFTVPLFEFEAPDINGKKHTLEISASFISSQYVGIAREVTERKKMEAQLQQASKLASIGVLAAGLGHQVNNPLASLLATSSSLKETVNGNDKVPADFKEDIVNHLDNMEQQLDRTHNIVSGLLEFAKDKPEKVAPQEVNNIVHESLQFLSQHVSFKDVSLELELAEDMPYVMVDREATQQALINVVQNALEAIEGKGMLRIITNLYEEDIISIKVVNNGPPIPDEEKEKIFDLLYSTKTALKGTGLGLPVSAMLLDNCGGRLKLEDSKPGHTSFIIELPVKKGDNSDR</sequence>
<dbReference type="PROSITE" id="PS50112">
    <property type="entry name" value="PAS"/>
    <property type="match status" value="2"/>
</dbReference>
<keyword evidence="6" id="KW-0418">Kinase</keyword>
<dbReference type="PANTHER" id="PTHR43065:SF10">
    <property type="entry name" value="PEROXIDE STRESS-ACTIVATED HISTIDINE KINASE MAK3"/>
    <property type="match status" value="1"/>
</dbReference>
<dbReference type="Proteomes" id="UP000630660">
    <property type="component" value="Unassembled WGS sequence"/>
</dbReference>
<dbReference type="Pfam" id="PF02518">
    <property type="entry name" value="HATPase_c"/>
    <property type="match status" value="1"/>
</dbReference>
<dbReference type="PRINTS" id="PR00344">
    <property type="entry name" value="BCTRLSENSOR"/>
</dbReference>
<dbReference type="SUPFAM" id="SSF47384">
    <property type="entry name" value="Homodimeric domain of signal transducing histidine kinase"/>
    <property type="match status" value="1"/>
</dbReference>
<evidence type="ECO:0000256" key="7">
    <source>
        <dbReference type="ARBA" id="ARBA00022840"/>
    </source>
</evidence>
<dbReference type="Pfam" id="PF00512">
    <property type="entry name" value="HisKA"/>
    <property type="match status" value="1"/>
</dbReference>
<feature type="non-terminal residue" evidence="13">
    <location>
        <position position="1"/>
    </location>
</feature>
<evidence type="ECO:0000256" key="4">
    <source>
        <dbReference type="ARBA" id="ARBA00022679"/>
    </source>
</evidence>
<dbReference type="InterPro" id="IPR004358">
    <property type="entry name" value="Sig_transdc_His_kin-like_C"/>
</dbReference>
<dbReference type="SMART" id="SM00387">
    <property type="entry name" value="HATPase_c"/>
    <property type="match status" value="1"/>
</dbReference>
<dbReference type="InterPro" id="IPR000014">
    <property type="entry name" value="PAS"/>
</dbReference>
<dbReference type="InterPro" id="IPR003661">
    <property type="entry name" value="HisK_dim/P_dom"/>
</dbReference>
<evidence type="ECO:0000256" key="3">
    <source>
        <dbReference type="ARBA" id="ARBA00022553"/>
    </source>
</evidence>
<feature type="domain" description="PAS" evidence="11">
    <location>
        <begin position="200"/>
        <end position="259"/>
    </location>
</feature>
<feature type="region of interest" description="Disordered" evidence="9">
    <location>
        <begin position="1"/>
        <end position="29"/>
    </location>
</feature>
<accession>A0A9D5K7U1</accession>
<dbReference type="InterPro" id="IPR035965">
    <property type="entry name" value="PAS-like_dom_sf"/>
</dbReference>
<evidence type="ECO:0000256" key="9">
    <source>
        <dbReference type="SAM" id="MobiDB-lite"/>
    </source>
</evidence>
<dbReference type="PROSITE" id="PS50109">
    <property type="entry name" value="HIS_KIN"/>
    <property type="match status" value="1"/>
</dbReference>
<dbReference type="Gene3D" id="3.30.450.20">
    <property type="entry name" value="PAS domain"/>
    <property type="match status" value="2"/>
</dbReference>
<feature type="compositionally biased region" description="Polar residues" evidence="9">
    <location>
        <begin position="16"/>
        <end position="29"/>
    </location>
</feature>
<evidence type="ECO:0000259" key="12">
    <source>
        <dbReference type="PROSITE" id="PS50113"/>
    </source>
</evidence>
<dbReference type="EMBL" id="WJKJ01000052">
    <property type="protein sequence ID" value="MBD3363916.1"/>
    <property type="molecule type" value="Genomic_DNA"/>
</dbReference>
<dbReference type="Gene3D" id="1.10.287.130">
    <property type="match status" value="1"/>
</dbReference>
<keyword evidence="3" id="KW-0597">Phosphoprotein</keyword>
<dbReference type="InterPro" id="IPR013767">
    <property type="entry name" value="PAS_fold"/>
</dbReference>
<keyword evidence="8" id="KW-0902">Two-component regulatory system</keyword>
<dbReference type="NCBIfam" id="TIGR00229">
    <property type="entry name" value="sensory_box"/>
    <property type="match status" value="2"/>
</dbReference>
<dbReference type="GO" id="GO:0005524">
    <property type="term" value="F:ATP binding"/>
    <property type="evidence" value="ECO:0007669"/>
    <property type="project" value="UniProtKB-KW"/>
</dbReference>
<dbReference type="SUPFAM" id="SSF55874">
    <property type="entry name" value="ATPase domain of HSP90 chaperone/DNA topoisomerase II/histidine kinase"/>
    <property type="match status" value="1"/>
</dbReference>
<evidence type="ECO:0000256" key="2">
    <source>
        <dbReference type="ARBA" id="ARBA00012438"/>
    </source>
</evidence>
<dbReference type="InterPro" id="IPR036097">
    <property type="entry name" value="HisK_dim/P_sf"/>
</dbReference>
<dbReference type="InterPro" id="IPR005467">
    <property type="entry name" value="His_kinase_dom"/>
</dbReference>
<organism evidence="13 14">
    <name type="scientific">candidate division WOR-3 bacterium</name>
    <dbReference type="NCBI Taxonomy" id="2052148"/>
    <lineage>
        <taxon>Bacteria</taxon>
        <taxon>Bacteria division WOR-3</taxon>
    </lineage>
</organism>
<dbReference type="InterPro" id="IPR036890">
    <property type="entry name" value="HATPase_C_sf"/>
</dbReference>
<dbReference type="Gene3D" id="3.30.565.10">
    <property type="entry name" value="Histidine kinase-like ATPase, C-terminal domain"/>
    <property type="match status" value="1"/>
</dbReference>
<evidence type="ECO:0000256" key="5">
    <source>
        <dbReference type="ARBA" id="ARBA00022741"/>
    </source>
</evidence>
<keyword evidence="7" id="KW-0067">ATP-binding</keyword>
<dbReference type="SUPFAM" id="SSF55785">
    <property type="entry name" value="PYP-like sensor domain (PAS domain)"/>
    <property type="match status" value="2"/>
</dbReference>
<dbReference type="InterPro" id="IPR013656">
    <property type="entry name" value="PAS_4"/>
</dbReference>
<protein>
    <recommendedName>
        <fullName evidence="2">histidine kinase</fullName>
        <ecNumber evidence="2">2.7.13.3</ecNumber>
    </recommendedName>
</protein>
<dbReference type="SMART" id="SM00388">
    <property type="entry name" value="HisKA"/>
    <property type="match status" value="1"/>
</dbReference>
<dbReference type="EC" id="2.7.13.3" evidence="2"/>
<keyword evidence="5" id="KW-0547">Nucleotide-binding</keyword>
<name>A0A9D5K7U1_UNCW3</name>